<name>J3RY74_PORUM</name>
<keyword evidence="2 4" id="KW-0689">Ribosomal protein</keyword>
<keyword evidence="3" id="KW-0687">Ribonucleoprotein</keyword>
<accession>J3RY74</accession>
<dbReference type="GO" id="GO:0005840">
    <property type="term" value="C:ribosome"/>
    <property type="evidence" value="ECO:0007669"/>
    <property type="project" value="UniProtKB-KW"/>
</dbReference>
<evidence type="ECO:0000256" key="2">
    <source>
        <dbReference type="ARBA" id="ARBA00022980"/>
    </source>
</evidence>
<dbReference type="SUPFAM" id="SSF53137">
    <property type="entry name" value="Translational machinery components"/>
    <property type="match status" value="1"/>
</dbReference>
<dbReference type="GO" id="GO:0006412">
    <property type="term" value="P:translation"/>
    <property type="evidence" value="ECO:0007669"/>
    <property type="project" value="InterPro"/>
</dbReference>
<sequence>MQQKKHIGILFLSFSSNNTYFLLTDHVGRIQACTTAGRSKIKGVKKNLSISTFEIVTFLEQKAKNLNYSFLHVRIKGWGKNKKNIFKILKQSKLKFISVIDVTACPYNGCKIPRKRKL</sequence>
<protein>
    <submittedName>
        <fullName evidence="4">Ribosomal protein S11</fullName>
    </submittedName>
</protein>
<dbReference type="GO" id="GO:0003735">
    <property type="term" value="F:structural constituent of ribosome"/>
    <property type="evidence" value="ECO:0007669"/>
    <property type="project" value="InterPro"/>
</dbReference>
<dbReference type="PANTHER" id="PTHR11759">
    <property type="entry name" value="40S RIBOSOMAL PROTEIN S14/30S RIBOSOMAL PROTEIN S11"/>
    <property type="match status" value="1"/>
</dbReference>
<dbReference type="InterPro" id="IPR036967">
    <property type="entry name" value="Ribosomal_uS11_sf"/>
</dbReference>
<gene>
    <name evidence="4" type="primary">rps11</name>
</gene>
<dbReference type="OrthoDB" id="535480at2759"/>
<dbReference type="AlphaFoldDB" id="J3RY74"/>
<comment type="similarity">
    <text evidence="1">Belongs to the universal ribosomal protein uS11 family.</text>
</comment>
<organism evidence="4">
    <name type="scientific">Porphyra umbilicalis</name>
    <name type="common">Purple laver</name>
    <name type="synonym">Red alga</name>
    <dbReference type="NCBI Taxonomy" id="2786"/>
    <lineage>
        <taxon>Eukaryota</taxon>
        <taxon>Rhodophyta</taxon>
        <taxon>Bangiophyceae</taxon>
        <taxon>Bangiales</taxon>
        <taxon>Bangiaceae</taxon>
        <taxon>Porphyra</taxon>
    </lineage>
</organism>
<keyword evidence="4" id="KW-0496">Mitochondrion</keyword>
<reference evidence="4" key="1">
    <citation type="journal article" date="2012" name="Mol. Phylogenet. Evol.">
        <title>Relative rates of evolution among the three genetic compartments of the red alga Porphyra differ from those of green plants and do not correlate with genome architecture.</title>
        <authorList>
            <person name="Smith D.R."/>
            <person name="Hua J."/>
            <person name="Lee R.W."/>
            <person name="Keeling P.J."/>
        </authorList>
    </citation>
    <scope>NUCLEOTIDE SEQUENCE</scope>
</reference>
<evidence type="ECO:0000313" key="4">
    <source>
        <dbReference type="EMBL" id="AFC17795.1"/>
    </source>
</evidence>
<dbReference type="InterPro" id="IPR001971">
    <property type="entry name" value="Ribosomal_uS11"/>
</dbReference>
<proteinExistence type="inferred from homology"/>
<dbReference type="Pfam" id="PF00411">
    <property type="entry name" value="Ribosomal_S11"/>
    <property type="match status" value="1"/>
</dbReference>
<dbReference type="RefSeq" id="YP_006665892.1">
    <property type="nucleotide sequence ID" value="NC_018544.1"/>
</dbReference>
<dbReference type="Gene3D" id="3.30.420.80">
    <property type="entry name" value="Ribosomal protein S11"/>
    <property type="match status" value="1"/>
</dbReference>
<evidence type="ECO:0000256" key="3">
    <source>
        <dbReference type="ARBA" id="ARBA00023274"/>
    </source>
</evidence>
<evidence type="ECO:0000256" key="1">
    <source>
        <dbReference type="ARBA" id="ARBA00006194"/>
    </source>
</evidence>
<dbReference type="HAMAP" id="MF_01310">
    <property type="entry name" value="Ribosomal_uS11"/>
    <property type="match status" value="1"/>
</dbReference>
<dbReference type="GeneID" id="13540083"/>
<dbReference type="PIRSF" id="PIRSF002131">
    <property type="entry name" value="Ribosomal_S11"/>
    <property type="match status" value="1"/>
</dbReference>
<dbReference type="GO" id="GO:1990904">
    <property type="term" value="C:ribonucleoprotein complex"/>
    <property type="evidence" value="ECO:0007669"/>
    <property type="project" value="UniProtKB-KW"/>
</dbReference>
<geneLocation type="mitochondrion" evidence="4"/>
<dbReference type="EMBL" id="JQ388471">
    <property type="protein sequence ID" value="AFC17795.1"/>
    <property type="molecule type" value="Genomic_DNA"/>
</dbReference>